<proteinExistence type="predicted"/>
<sequence>MLKSDLRGIEIKMLSATNKYSIMLKSDLRGIKIHHGDRFPVKNQHYLVISKPEICFPLNRQTLIVSTSAV</sequence>
<evidence type="ECO:0000313" key="1">
    <source>
        <dbReference type="EMBL" id="RZB29449.1"/>
    </source>
</evidence>
<gene>
    <name evidence="1" type="ORF">AEth_01084</name>
</gene>
<organism evidence="1 2">
    <name type="scientific">Candidatus Argoarchaeum ethanivorans</name>
    <dbReference type="NCBI Taxonomy" id="2608793"/>
    <lineage>
        <taxon>Archaea</taxon>
        <taxon>Methanobacteriati</taxon>
        <taxon>Methanobacteriota</taxon>
        <taxon>Stenosarchaea group</taxon>
        <taxon>Methanomicrobia</taxon>
        <taxon>Methanosarcinales</taxon>
        <taxon>Methanosarcinales incertae sedis</taxon>
        <taxon>GOM Arc I cluster</taxon>
        <taxon>Candidatus Argoarchaeum</taxon>
    </lineage>
</organism>
<comment type="caution">
    <text evidence="1">The sequence shown here is derived from an EMBL/GenBank/DDBJ whole genome shotgun (WGS) entry which is preliminary data.</text>
</comment>
<evidence type="ECO:0000313" key="2">
    <source>
        <dbReference type="Proteomes" id="UP000291831"/>
    </source>
</evidence>
<dbReference type="Proteomes" id="UP000291831">
    <property type="component" value="Unassembled WGS sequence"/>
</dbReference>
<protein>
    <submittedName>
        <fullName evidence="1">Uncharacterized protein</fullName>
    </submittedName>
</protein>
<name>A0A8B3S126_9EURY</name>
<dbReference type="EMBL" id="RPGO01000026">
    <property type="protein sequence ID" value="RZB29449.1"/>
    <property type="molecule type" value="Genomic_DNA"/>
</dbReference>
<accession>A0A8B3S126</accession>
<reference evidence="2" key="1">
    <citation type="submission" date="2019-01" db="EMBL/GenBank/DDBJ databases">
        <title>Anaerobic oxidation of ethane by archaea from a marine hydrocarbon seep.</title>
        <authorList>
            <person name="Musat F."/>
        </authorList>
    </citation>
    <scope>NUCLEOTIDE SEQUENCE [LARGE SCALE GENOMIC DNA]</scope>
</reference>
<dbReference type="AlphaFoldDB" id="A0A8B3S126"/>